<evidence type="ECO:0000313" key="1">
    <source>
        <dbReference type="EMBL" id="KAL0630367.1"/>
    </source>
</evidence>
<accession>A0ABR3G335</accession>
<organism evidence="1 2">
    <name type="scientific">Discina gigas</name>
    <dbReference type="NCBI Taxonomy" id="1032678"/>
    <lineage>
        <taxon>Eukaryota</taxon>
        <taxon>Fungi</taxon>
        <taxon>Dikarya</taxon>
        <taxon>Ascomycota</taxon>
        <taxon>Pezizomycotina</taxon>
        <taxon>Pezizomycetes</taxon>
        <taxon>Pezizales</taxon>
        <taxon>Discinaceae</taxon>
        <taxon>Discina</taxon>
    </lineage>
</organism>
<dbReference type="EMBL" id="JBBBZM010000750">
    <property type="protein sequence ID" value="KAL0630367.1"/>
    <property type="molecule type" value="Genomic_DNA"/>
</dbReference>
<name>A0ABR3G335_9PEZI</name>
<gene>
    <name evidence="1" type="ORF">Q9L58_010786</name>
</gene>
<reference evidence="1 2" key="1">
    <citation type="submission" date="2024-02" db="EMBL/GenBank/DDBJ databases">
        <title>Discinaceae phylogenomics.</title>
        <authorList>
            <person name="Dirks A.C."/>
            <person name="James T.Y."/>
        </authorList>
    </citation>
    <scope>NUCLEOTIDE SEQUENCE [LARGE SCALE GENOMIC DNA]</scope>
    <source>
        <strain evidence="1 2">ACD0624</strain>
    </source>
</reference>
<protein>
    <submittedName>
        <fullName evidence="1">Uncharacterized protein</fullName>
    </submittedName>
</protein>
<dbReference type="Proteomes" id="UP001447188">
    <property type="component" value="Unassembled WGS sequence"/>
</dbReference>
<keyword evidence="2" id="KW-1185">Reference proteome</keyword>
<sequence length="431" mass="47077">MQITTIKYQAVLFGSFNFPPVTDTTIKLLQAFASLGFMPQVHNLVDTVTGLSMPRISLTQGVGTTILFADDRIDIISAMPVDLSIKGFIDTVVDYVSRLDGGNLQFHRIALILDSVLDDLTPEEFERIRTKLLPSVKGAPFEWTARWVLPQTVGDESYNVCFEAVTATGLMLALQNRLQPLSGLKIMHDVSTAPQNLAIRFSGKNLGVSLSAIADIIAVEDQAFNQDDSSFRGVAAGGYNTAHTFYPPFDRNITLSLSALDRGGFGRAVASDSGSSSSIASAGGLFSLETARRRELCSVAQREFVEIARLENFEYGYTPPSERYVQEFSRKYPGLLGDFLQGVALDEAGDSQIMIAVLNALGSFPYDAVRPFGQILAVAAVTNPALEVKEAAIRVYETWEHPDGARVLATVECPWGWLDLYRKQVIADLSV</sequence>
<evidence type="ECO:0000313" key="2">
    <source>
        <dbReference type="Proteomes" id="UP001447188"/>
    </source>
</evidence>
<proteinExistence type="predicted"/>
<comment type="caution">
    <text evidence="1">The sequence shown here is derived from an EMBL/GenBank/DDBJ whole genome shotgun (WGS) entry which is preliminary data.</text>
</comment>